<dbReference type="OrthoDB" id="1956932at2"/>
<sequence>MKIKRGDTYQIKLYLEPGKISDHNRRDNGTLKFTGVASWFIGLFIDVNIDFGDPQGFWTLRVLLPVLAMGICILKAIKNNEKK</sequence>
<dbReference type="Proteomes" id="UP000822152">
    <property type="component" value="Unassembled WGS sequence"/>
</dbReference>
<evidence type="ECO:0000313" key="3">
    <source>
        <dbReference type="EMBL" id="NSF74943.1"/>
    </source>
</evidence>
<keyword evidence="1" id="KW-0812">Transmembrane</keyword>
<keyword evidence="1" id="KW-1133">Transmembrane helix</keyword>
<evidence type="ECO:0000313" key="4">
    <source>
        <dbReference type="Proteomes" id="UP000095712"/>
    </source>
</evidence>
<dbReference type="AlphaFoldDB" id="A0A174T2D5"/>
<dbReference type="EMBL" id="CZAW01000062">
    <property type="protein sequence ID" value="CUQ04143.1"/>
    <property type="molecule type" value="Genomic_DNA"/>
</dbReference>
<feature type="transmembrane region" description="Helical" evidence="1">
    <location>
        <begin position="29"/>
        <end position="45"/>
    </location>
</feature>
<accession>A0A174T2D5</accession>
<proteinExistence type="predicted"/>
<reference evidence="3 5" key="2">
    <citation type="journal article" date="2020" name="Cell Host Microbe">
        <title>Functional and Genomic Variation between Human-Derived Isolates of Lachnospiraceae Reveals Inter- and Intra-Species Diversity.</title>
        <authorList>
            <person name="Sorbara M.T."/>
            <person name="Littmann E.R."/>
            <person name="Fontana E."/>
            <person name="Moody T.U."/>
            <person name="Kohout C.E."/>
            <person name="Gjonbalaj M."/>
            <person name="Eaton V."/>
            <person name="Seok R."/>
            <person name="Leiner I.M."/>
            <person name="Pamer E.G."/>
        </authorList>
    </citation>
    <scope>NUCLEOTIDE SEQUENCE [LARGE SCALE GENOMIC DNA]</scope>
    <source>
        <strain evidence="3 5">MSK.20.11</strain>
    </source>
</reference>
<organism evidence="2 4">
    <name type="scientific">Blautia wexlerae</name>
    <dbReference type="NCBI Taxonomy" id="418240"/>
    <lineage>
        <taxon>Bacteria</taxon>
        <taxon>Bacillati</taxon>
        <taxon>Bacillota</taxon>
        <taxon>Clostridia</taxon>
        <taxon>Lachnospirales</taxon>
        <taxon>Lachnospiraceae</taxon>
        <taxon>Blautia</taxon>
    </lineage>
</organism>
<reference evidence="3" key="3">
    <citation type="submission" date="2020-02" db="EMBL/GenBank/DDBJ databases">
        <authorList>
            <person name="Littmann E."/>
            <person name="Sorbara M."/>
        </authorList>
    </citation>
    <scope>NUCLEOTIDE SEQUENCE</scope>
    <source>
        <strain evidence="3">MSK.20.11</strain>
    </source>
</reference>
<dbReference type="Proteomes" id="UP000095712">
    <property type="component" value="Unassembled WGS sequence"/>
</dbReference>
<evidence type="ECO:0000256" key="1">
    <source>
        <dbReference type="SAM" id="Phobius"/>
    </source>
</evidence>
<dbReference type="EMBL" id="JAAIPF010000039">
    <property type="protein sequence ID" value="NSF74943.1"/>
    <property type="molecule type" value="Genomic_DNA"/>
</dbReference>
<protein>
    <submittedName>
        <fullName evidence="2">Uncharacterized protein</fullName>
    </submittedName>
</protein>
<gene>
    <name evidence="2" type="ORF">ERS852523_03718</name>
    <name evidence="3" type="ORF">G4952_14285</name>
</gene>
<keyword evidence="1" id="KW-0472">Membrane</keyword>
<name>A0A174T2D5_9FIRM</name>
<dbReference type="RefSeq" id="WP_055153409.1">
    <property type="nucleotide sequence ID" value="NZ_CZAW01000062.1"/>
</dbReference>
<evidence type="ECO:0000313" key="2">
    <source>
        <dbReference type="EMBL" id="CUQ04143.1"/>
    </source>
</evidence>
<feature type="transmembrane region" description="Helical" evidence="1">
    <location>
        <begin position="57"/>
        <end position="77"/>
    </location>
</feature>
<keyword evidence="5" id="KW-1185">Reference proteome</keyword>
<evidence type="ECO:0000313" key="5">
    <source>
        <dbReference type="Proteomes" id="UP000822152"/>
    </source>
</evidence>
<reference evidence="2 4" key="1">
    <citation type="submission" date="2015-09" db="EMBL/GenBank/DDBJ databases">
        <authorList>
            <consortium name="Pathogen Informatics"/>
        </authorList>
    </citation>
    <scope>NUCLEOTIDE SEQUENCE [LARGE SCALE GENOMIC DNA]</scope>
    <source>
        <strain evidence="2 4">2789STDY5834911</strain>
    </source>
</reference>